<proteinExistence type="predicted"/>
<protein>
    <submittedName>
        <fullName evidence="1">Uncharacterized protein</fullName>
    </submittedName>
</protein>
<dbReference type="EMBL" id="BKAM01000026">
    <property type="protein sequence ID" value="GEP72652.1"/>
    <property type="molecule type" value="Genomic_DNA"/>
</dbReference>
<comment type="caution">
    <text evidence="1">The sequence shown here is derived from an EMBL/GenBank/DDBJ whole genome shotgun (WGS) entry which is preliminary data.</text>
</comment>
<organism evidence="1 2">
    <name type="scientific">Lentilactobacillus rapi</name>
    <dbReference type="NCBI Taxonomy" id="481723"/>
    <lineage>
        <taxon>Bacteria</taxon>
        <taxon>Bacillati</taxon>
        <taxon>Bacillota</taxon>
        <taxon>Bacilli</taxon>
        <taxon>Lactobacillales</taxon>
        <taxon>Lactobacillaceae</taxon>
        <taxon>Lentilactobacillus</taxon>
    </lineage>
</organism>
<dbReference type="STRING" id="1423795.FD12_GL001103"/>
<gene>
    <name evidence="1" type="ORF">LRA02_15200</name>
</gene>
<reference evidence="1 2" key="1">
    <citation type="submission" date="2019-07" db="EMBL/GenBank/DDBJ databases">
        <title>Whole genome shotgun sequence of Lactobacillus rapi NBRC 109618.</title>
        <authorList>
            <person name="Hosoyama A."/>
            <person name="Uohara A."/>
            <person name="Ohji S."/>
            <person name="Ichikawa N."/>
        </authorList>
    </citation>
    <scope>NUCLEOTIDE SEQUENCE [LARGE SCALE GENOMIC DNA]</scope>
    <source>
        <strain evidence="1 2">NBRC 109618</strain>
    </source>
</reference>
<dbReference type="AlphaFoldDB" id="A0A512PN80"/>
<accession>A0A512PN80</accession>
<sequence>MMNEKKLQAIVTAFAKYQIAIETKGMILTKINGHAVTFDATKYMQDQLIELICKVMANQLIAEVWQNERTTPGV</sequence>
<name>A0A512PN80_9LACO</name>
<dbReference type="Proteomes" id="UP000321569">
    <property type="component" value="Unassembled WGS sequence"/>
</dbReference>
<evidence type="ECO:0000313" key="2">
    <source>
        <dbReference type="Proteomes" id="UP000321569"/>
    </source>
</evidence>
<dbReference type="OrthoDB" id="2317518at2"/>
<evidence type="ECO:0000313" key="1">
    <source>
        <dbReference type="EMBL" id="GEP72652.1"/>
    </source>
</evidence>